<dbReference type="PANTHER" id="PTHR13223">
    <property type="entry name" value="ACIDIC FIBROBLAST GROWTH FACTOR INTRACELLULAR BINDING PROTEIN"/>
    <property type="match status" value="1"/>
</dbReference>
<dbReference type="GO" id="GO:0005634">
    <property type="term" value="C:nucleus"/>
    <property type="evidence" value="ECO:0007669"/>
    <property type="project" value="TreeGrafter"/>
</dbReference>
<dbReference type="Pfam" id="PF05427">
    <property type="entry name" value="FIBP"/>
    <property type="match status" value="1"/>
</dbReference>
<reference evidence="1 2" key="2">
    <citation type="submission" date="2016-08" db="EMBL/GenBank/DDBJ databases">
        <title>Pervasive Adenine N6-methylation of Active Genes in Fungi.</title>
        <authorList>
            <consortium name="DOE Joint Genome Institute"/>
            <person name="Mondo S.J."/>
            <person name="Dannebaum R.O."/>
            <person name="Kuo R.C."/>
            <person name="Labutti K."/>
            <person name="Haridas S."/>
            <person name="Kuo A."/>
            <person name="Salamov A."/>
            <person name="Ahrendt S.R."/>
            <person name="Lipzen A."/>
            <person name="Sullivan W."/>
            <person name="Andreopoulos W.B."/>
            <person name="Clum A."/>
            <person name="Lindquist E."/>
            <person name="Daum C."/>
            <person name="Ramamoorthy G.K."/>
            <person name="Gryganskyi A."/>
            <person name="Culley D."/>
            <person name="Magnuson J.K."/>
            <person name="James T.Y."/>
            <person name="O'Malley M.A."/>
            <person name="Stajich J.E."/>
            <person name="Spatafora J.W."/>
            <person name="Visel A."/>
            <person name="Grigoriev I.V."/>
        </authorList>
    </citation>
    <scope>NUCLEOTIDE SEQUENCE [LARGE SCALE GENOMIC DNA]</scope>
    <source>
        <strain evidence="1 2">S4</strain>
    </source>
</reference>
<accession>A0A1Y1XJQ3</accession>
<protein>
    <submittedName>
        <fullName evidence="1">Acidic fibroblast growth factor binding protein</fullName>
    </submittedName>
</protein>
<dbReference type="Proteomes" id="UP000193944">
    <property type="component" value="Unassembled WGS sequence"/>
</dbReference>
<dbReference type="AlphaFoldDB" id="A0A1Y1XJQ3"/>
<sequence length="353" mass="41659">MYTVFVTNSFVLDQDIYNCWLYGYSIDYTVKQFQKKQNNNNSPQIIKNYVIDGYRTCELLEPFLKHPKGFSGQITFPISQSYKSLLVKKYYSFDKAVMRNLLGKKINSRTRKELDSVSEKTQVPLGGCKRIFDNLKRIQKNIEDIENKDFIEEIKKEYHLPTSLAKQYAYIIFTNLLRLDTSKRKIASIEYSNFERAAAAFYIYWREPTNIYEFDEDFCQDIKEIKTHFFCIKDIWEEYRTQIISELQKNGNESIISKGSQIFKLLLRNILTVGAILSNSKENRSIFIQIIDKIAEPCLSVGYMKDDIIAVFDAILSQFNELKYFNEDFKKKYYNSFRRLTVGIQQSCVNFIP</sequence>
<proteinExistence type="predicted"/>
<evidence type="ECO:0000313" key="1">
    <source>
        <dbReference type="EMBL" id="ORX85970.1"/>
    </source>
</evidence>
<reference evidence="1 2" key="1">
    <citation type="submission" date="2016-08" db="EMBL/GenBank/DDBJ databases">
        <title>A Parts List for Fungal Cellulosomes Revealed by Comparative Genomics.</title>
        <authorList>
            <consortium name="DOE Joint Genome Institute"/>
            <person name="Haitjema C.H."/>
            <person name="Gilmore S.P."/>
            <person name="Henske J.K."/>
            <person name="Solomon K.V."/>
            <person name="De Groot R."/>
            <person name="Kuo A."/>
            <person name="Mondo S.J."/>
            <person name="Salamov A.A."/>
            <person name="Labutti K."/>
            <person name="Zhao Z."/>
            <person name="Chiniquy J."/>
            <person name="Barry K."/>
            <person name="Brewer H.M."/>
            <person name="Purvine S.O."/>
            <person name="Wright A.T."/>
            <person name="Boxma B."/>
            <person name="Van Alen T."/>
            <person name="Hackstein J.H."/>
            <person name="Baker S.E."/>
            <person name="Grigoriev I.V."/>
            <person name="O'Malley M.A."/>
        </authorList>
    </citation>
    <scope>NUCLEOTIDE SEQUENCE [LARGE SCALE GENOMIC DNA]</scope>
    <source>
        <strain evidence="1 2">S4</strain>
    </source>
</reference>
<comment type="caution">
    <text evidence="1">The sequence shown here is derived from an EMBL/GenBank/DDBJ whole genome shotgun (WGS) entry which is preliminary data.</text>
</comment>
<dbReference type="InterPro" id="IPR008614">
    <property type="entry name" value="FIBP"/>
</dbReference>
<dbReference type="EMBL" id="MCFG01000027">
    <property type="protein sequence ID" value="ORX85970.1"/>
    <property type="molecule type" value="Genomic_DNA"/>
</dbReference>
<evidence type="ECO:0000313" key="2">
    <source>
        <dbReference type="Proteomes" id="UP000193944"/>
    </source>
</evidence>
<name>A0A1Y1XJQ3_9FUNG</name>
<organism evidence="1 2">
    <name type="scientific">Anaeromyces robustus</name>
    <dbReference type="NCBI Taxonomy" id="1754192"/>
    <lineage>
        <taxon>Eukaryota</taxon>
        <taxon>Fungi</taxon>
        <taxon>Fungi incertae sedis</taxon>
        <taxon>Chytridiomycota</taxon>
        <taxon>Chytridiomycota incertae sedis</taxon>
        <taxon>Neocallimastigomycetes</taxon>
        <taxon>Neocallimastigales</taxon>
        <taxon>Neocallimastigaceae</taxon>
        <taxon>Anaeromyces</taxon>
    </lineage>
</organism>
<keyword evidence="2" id="KW-1185">Reference proteome</keyword>
<dbReference type="OrthoDB" id="16955at2759"/>
<gene>
    <name evidence="1" type="ORF">BCR32DRAFT_216608</name>
</gene>
<dbReference type="STRING" id="1754192.A0A1Y1XJQ3"/>
<dbReference type="PANTHER" id="PTHR13223:SF2">
    <property type="entry name" value="ACIDIC FIBROBLAST GROWTH FACTOR INTRACELLULAR-BINDING PROTEIN"/>
    <property type="match status" value="1"/>
</dbReference>